<keyword evidence="2" id="KW-0812">Transmembrane</keyword>
<dbReference type="EMBL" id="MN740165">
    <property type="protein sequence ID" value="QHT91249.1"/>
    <property type="molecule type" value="Genomic_DNA"/>
</dbReference>
<proteinExistence type="predicted"/>
<dbReference type="AlphaFoldDB" id="A0A6C0IER0"/>
<sequence>MSQPITDYSTETPEKIANRLEYLKEKTTLNYDEYRLDTISHAESGEIVDAVNALTTRAGANPATTFTASSAELNTLKAEIKQAQEDLQIAEERVASLRNPGKDKSYYESWFPINRPFTQTTIVILLAIGIFFFVLSFLIIIKGLGFNLSITYPWDNSEFTPKLLALFPPILVNNFRYIVLGIIFILIILIVVKK</sequence>
<keyword evidence="1" id="KW-0175">Coiled coil</keyword>
<evidence type="ECO:0000313" key="3">
    <source>
        <dbReference type="EMBL" id="QHT91249.1"/>
    </source>
</evidence>
<feature type="transmembrane region" description="Helical" evidence="2">
    <location>
        <begin position="122"/>
        <end position="154"/>
    </location>
</feature>
<accession>A0A6C0IER0</accession>
<feature type="transmembrane region" description="Helical" evidence="2">
    <location>
        <begin position="174"/>
        <end position="192"/>
    </location>
</feature>
<evidence type="ECO:0000256" key="1">
    <source>
        <dbReference type="SAM" id="Coils"/>
    </source>
</evidence>
<organism evidence="3">
    <name type="scientific">viral metagenome</name>
    <dbReference type="NCBI Taxonomy" id="1070528"/>
    <lineage>
        <taxon>unclassified sequences</taxon>
        <taxon>metagenomes</taxon>
        <taxon>organismal metagenomes</taxon>
    </lineage>
</organism>
<feature type="coiled-coil region" evidence="1">
    <location>
        <begin position="66"/>
        <end position="100"/>
    </location>
</feature>
<protein>
    <submittedName>
        <fullName evidence="3">Uncharacterized protein</fullName>
    </submittedName>
</protein>
<name>A0A6C0IER0_9ZZZZ</name>
<keyword evidence="2" id="KW-0472">Membrane</keyword>
<keyword evidence="2" id="KW-1133">Transmembrane helix</keyword>
<reference evidence="3" key="1">
    <citation type="journal article" date="2020" name="Nature">
        <title>Giant virus diversity and host interactions through global metagenomics.</title>
        <authorList>
            <person name="Schulz F."/>
            <person name="Roux S."/>
            <person name="Paez-Espino D."/>
            <person name="Jungbluth S."/>
            <person name="Walsh D.A."/>
            <person name="Denef V.J."/>
            <person name="McMahon K.D."/>
            <person name="Konstantinidis K.T."/>
            <person name="Eloe-Fadrosh E.A."/>
            <person name="Kyrpides N.C."/>
            <person name="Woyke T."/>
        </authorList>
    </citation>
    <scope>NUCLEOTIDE SEQUENCE</scope>
    <source>
        <strain evidence="3">GVMAG-M-3300023184-77</strain>
    </source>
</reference>
<evidence type="ECO:0000256" key="2">
    <source>
        <dbReference type="SAM" id="Phobius"/>
    </source>
</evidence>